<accession>B1FS87</accession>
<organism evidence="2 3">
    <name type="scientific">Burkholderia ambifaria IOP40-10</name>
    <dbReference type="NCBI Taxonomy" id="396596"/>
    <lineage>
        <taxon>Bacteria</taxon>
        <taxon>Pseudomonadati</taxon>
        <taxon>Pseudomonadota</taxon>
        <taxon>Betaproteobacteria</taxon>
        <taxon>Burkholderiales</taxon>
        <taxon>Burkholderiaceae</taxon>
        <taxon>Burkholderia</taxon>
        <taxon>Burkholderia cepacia complex</taxon>
    </lineage>
</organism>
<feature type="compositionally biased region" description="Basic and acidic residues" evidence="1">
    <location>
        <begin position="232"/>
        <end position="264"/>
    </location>
</feature>
<sequence>MRGEPRAKRVGRLGHDLERHVRVLRAAVLRTLSAVDAGPVGLQPLVVGLAGNRLRFAGQLRNPECMDHVRAVQFDRDGLAHRDVDLVGGDERGAARVVGIADGPPPVVRGHDDRQRGRARRRRDHAEHAQHVHERAEQQHDRDRGADRHDRQPAALDTACVRAAAKYRDQQQRRDRDAHQHAQREQRPAEHEHRPRGGARRMCDVRERQRSGGPGGGFTEFADFAGRTRGRRRDEARDGSDARDTARLGERRNEQRDSLPDSTA</sequence>
<feature type="compositionally biased region" description="Basic and acidic residues" evidence="1">
    <location>
        <begin position="124"/>
        <end position="152"/>
    </location>
</feature>
<evidence type="ECO:0000313" key="3">
    <source>
        <dbReference type="Proteomes" id="UP000005463"/>
    </source>
</evidence>
<comment type="caution">
    <text evidence="2">The sequence shown here is derived from an EMBL/GenBank/DDBJ whole genome shotgun (WGS) entry which is preliminary data.</text>
</comment>
<dbReference type="AlphaFoldDB" id="B1FS87"/>
<evidence type="ECO:0000256" key="1">
    <source>
        <dbReference type="SAM" id="MobiDB-lite"/>
    </source>
</evidence>
<dbReference type="Proteomes" id="UP000005463">
    <property type="component" value="Unassembled WGS sequence"/>
</dbReference>
<feature type="region of interest" description="Disordered" evidence="1">
    <location>
        <begin position="97"/>
        <end position="154"/>
    </location>
</feature>
<feature type="region of interest" description="Disordered" evidence="1">
    <location>
        <begin position="166"/>
        <end position="264"/>
    </location>
</feature>
<protein>
    <submittedName>
        <fullName evidence="2">Uncharacterized protein</fullName>
    </submittedName>
</protein>
<dbReference type="EMBL" id="ABLC01000551">
    <property type="protein sequence ID" value="EDS99584.1"/>
    <property type="molecule type" value="Genomic_DNA"/>
</dbReference>
<reference evidence="2 3" key="1">
    <citation type="submission" date="2008-03" db="EMBL/GenBank/DDBJ databases">
        <title>Sequencing of the draft genome and assembly of Burkholderia ambifaria IOP40-10.</title>
        <authorList>
            <consortium name="US DOE Joint Genome Institute (JGI-PGF)"/>
            <person name="Copeland A."/>
            <person name="Lucas S."/>
            <person name="Lapidus A."/>
            <person name="Glavina del Rio T."/>
            <person name="Dalin E."/>
            <person name="Tice H."/>
            <person name="Bruce D."/>
            <person name="Goodwin L."/>
            <person name="Pitluck S."/>
            <person name="Larimer F."/>
            <person name="Land M.L."/>
            <person name="Hauser L."/>
            <person name="Tiedje J."/>
            <person name="Richardson P."/>
        </authorList>
    </citation>
    <scope>NUCLEOTIDE SEQUENCE [LARGE SCALE GENOMIC DNA]</scope>
    <source>
        <strain evidence="2 3">IOP40-10</strain>
    </source>
</reference>
<gene>
    <name evidence="2" type="ORF">BamIOP4010DRAFT_6900</name>
</gene>
<feature type="compositionally biased region" description="Basic and acidic residues" evidence="1">
    <location>
        <begin position="166"/>
        <end position="210"/>
    </location>
</feature>
<evidence type="ECO:0000313" key="2">
    <source>
        <dbReference type="EMBL" id="EDS99584.1"/>
    </source>
</evidence>
<proteinExistence type="predicted"/>
<name>B1FS87_9BURK</name>